<feature type="domain" description="AAA+ ATPase" evidence="1">
    <location>
        <begin position="128"/>
        <end position="261"/>
    </location>
</feature>
<dbReference type="InterPro" id="IPR003593">
    <property type="entry name" value="AAA+_ATPase"/>
</dbReference>
<dbReference type="SUPFAM" id="SSF52540">
    <property type="entry name" value="P-loop containing nucleoside triphosphate hydrolases"/>
    <property type="match status" value="1"/>
</dbReference>
<reference evidence="2 3" key="1">
    <citation type="journal article" date="2011" name="EMBO J.">
        <title>Structural diversity of bacterial flagellar motors.</title>
        <authorList>
            <person name="Chen S."/>
            <person name="Beeby M."/>
            <person name="Murphy G.E."/>
            <person name="Leadbetter J.R."/>
            <person name="Hendrixson D.R."/>
            <person name="Briegel A."/>
            <person name="Li Z."/>
            <person name="Shi J."/>
            <person name="Tocheva E.I."/>
            <person name="Muller A."/>
            <person name="Dobro M.J."/>
            <person name="Jensen G.J."/>
        </authorList>
    </citation>
    <scope>NUCLEOTIDE SEQUENCE [LARGE SCALE GENOMIC DNA]</scope>
    <source>
        <strain evidence="2 3">DSM 6540</strain>
    </source>
</reference>
<dbReference type="InterPro" id="IPR013317">
    <property type="entry name" value="DnaA_dom"/>
</dbReference>
<dbReference type="Proteomes" id="UP000003240">
    <property type="component" value="Unassembled WGS sequence"/>
</dbReference>
<dbReference type="eggNOG" id="COG1484">
    <property type="taxonomic scope" value="Bacteria"/>
</dbReference>
<sequence>MTDDMRKFIAESGLTIQEKDVPDYYVMISDALESANMCRDCKGLSQCKAVGDGKGMQYVLRMDDGGKISPAYRVCGYGAMYNHAKRTEQVLASARVPEFLKEKAFGNFCRENNPEAFMAAQKVANDVGGRGVLLYGKPGTGKTHLAAAILNLRLAQCYEAIFVTVPELFADIRETIRREKDTSELLEIVKSTDLLVMDDLGAERMTAWVAEQMFSVINARLLRKKQTVITTNYSPSELIVKMAVRDKSGNIEDDIPGKRIVSRILEMCYKIEVCGRDQRLGSAAV</sequence>
<dbReference type="PANTHER" id="PTHR30050:SF4">
    <property type="entry name" value="ATP-BINDING PROTEIN RV3427C IN INSERTION SEQUENCE-RELATED"/>
    <property type="match status" value="1"/>
</dbReference>
<accession>F7NKD7</accession>
<dbReference type="PANTHER" id="PTHR30050">
    <property type="entry name" value="CHROMOSOMAL REPLICATION INITIATOR PROTEIN DNAA"/>
    <property type="match status" value="1"/>
</dbReference>
<evidence type="ECO:0000313" key="2">
    <source>
        <dbReference type="EMBL" id="EGO63578.1"/>
    </source>
</evidence>
<name>F7NKD7_9FIRM</name>
<gene>
    <name evidence="2" type="ORF">ALO_12751</name>
</gene>
<dbReference type="InterPro" id="IPR027417">
    <property type="entry name" value="P-loop_NTPase"/>
</dbReference>
<protein>
    <submittedName>
        <fullName evidence="2">Primosomal protein DnaI</fullName>
    </submittedName>
</protein>
<dbReference type="GO" id="GO:0006260">
    <property type="term" value="P:DNA replication"/>
    <property type="evidence" value="ECO:0007669"/>
    <property type="project" value="TreeGrafter"/>
</dbReference>
<organism evidence="2 3">
    <name type="scientific">Acetonema longum DSM 6540</name>
    <dbReference type="NCBI Taxonomy" id="1009370"/>
    <lineage>
        <taxon>Bacteria</taxon>
        <taxon>Bacillati</taxon>
        <taxon>Bacillota</taxon>
        <taxon>Negativicutes</taxon>
        <taxon>Acetonemataceae</taxon>
        <taxon>Acetonema</taxon>
    </lineage>
</organism>
<dbReference type="STRING" id="1009370.ALO_12751"/>
<dbReference type="GO" id="GO:0005524">
    <property type="term" value="F:ATP binding"/>
    <property type="evidence" value="ECO:0007669"/>
    <property type="project" value="InterPro"/>
</dbReference>
<dbReference type="AlphaFoldDB" id="F7NKD7"/>
<dbReference type="EMBL" id="AFGF01000107">
    <property type="protein sequence ID" value="EGO63578.1"/>
    <property type="molecule type" value="Genomic_DNA"/>
</dbReference>
<keyword evidence="3" id="KW-1185">Reference proteome</keyword>
<dbReference type="CDD" id="cd00009">
    <property type="entry name" value="AAA"/>
    <property type="match status" value="1"/>
</dbReference>
<proteinExistence type="predicted"/>
<evidence type="ECO:0000313" key="3">
    <source>
        <dbReference type="Proteomes" id="UP000003240"/>
    </source>
</evidence>
<dbReference type="SMART" id="SM00382">
    <property type="entry name" value="AAA"/>
    <property type="match status" value="1"/>
</dbReference>
<evidence type="ECO:0000259" key="1">
    <source>
        <dbReference type="SMART" id="SM00382"/>
    </source>
</evidence>
<comment type="caution">
    <text evidence="2">The sequence shown here is derived from an EMBL/GenBank/DDBJ whole genome shotgun (WGS) entry which is preliminary data.</text>
</comment>
<dbReference type="Pfam" id="PF00308">
    <property type="entry name" value="Bac_DnaA"/>
    <property type="match status" value="1"/>
</dbReference>
<dbReference type="Gene3D" id="3.40.50.300">
    <property type="entry name" value="P-loop containing nucleotide triphosphate hydrolases"/>
    <property type="match status" value="1"/>
</dbReference>